<feature type="region of interest" description="Disordered" evidence="4">
    <location>
        <begin position="702"/>
        <end position="744"/>
    </location>
</feature>
<sequence>MQQQQQQQQHDASPKTQKRIRVLLSCAPCRNSKLKCDRQQPCGQCDKKARADQCVYAPKPTSRKKKPAAKNMTARLKRLEGLVRDMMGEDKAPQEVPSLQGHVVRGEKGTAYVGATHCMAMLEDIGDLKMYFDEEDDDADSRSDDLDVSEMLLGTRGPPGSRDELVAQLPERHVADRLITRYFASMSPSQHIIHKPTFTRMYSQFWQDPSSVTMQWLAQLFMMLTLGTFFNNFTAPHELSGDSAVPVVDRIKHYRSCAGLALVWSKYTQPTNATLPAFLLYVESHFLLNRAAQMNCYVLSGVCIRLLLKMGLHRDPSKLANNMSPFEGEMRRRIWNMAVQIDTLVSFHMGLPSMLQGIETDTRIPSNIQDEDFDESSAALPPERPPRDHTHMTYPINKSRILRVFGHIARQAHSLTPPTYADVCGLDQRLNAAWAEMPAIMAVRPLDECVGDSPTLLVQRFGLQALYNKCRCVLHRRYLAEAVPVREHSRSRQQCLEAAVGLLEQQHTIWVASKPGGVMSSTSWFLSSLAVHDYLLAAMIVYLVISNERYPDPDAGFDFEGRKPSKEELTGMLRRSWVIWTEVSENNAELRKTADMIAVMLAKSGHALEQNGLASPASIDVLRQNGISSSYLNGRSGGRESSSSSSNNNNNNNNNSSHTNGQSPLESGWSSSLRSGWSSSGGYPASGASGGETDILSLLGLEEHQPPPSDMANFPMAQTPAGNATAAAATASAPTGFPSIAPPGGESISTNALFNDSWFGSAQDMDWKLLDTSLANSHFAIHQSDDGQMWADSLDDLDMMGPGVWSQPPGVQEDHST</sequence>
<organism evidence="6 7">
    <name type="scientific">Moelleriella libera RCEF 2490</name>
    <dbReference type="NCBI Taxonomy" id="1081109"/>
    <lineage>
        <taxon>Eukaryota</taxon>
        <taxon>Fungi</taxon>
        <taxon>Dikarya</taxon>
        <taxon>Ascomycota</taxon>
        <taxon>Pezizomycotina</taxon>
        <taxon>Sordariomycetes</taxon>
        <taxon>Hypocreomycetidae</taxon>
        <taxon>Hypocreales</taxon>
        <taxon>Clavicipitaceae</taxon>
        <taxon>Moelleriella</taxon>
    </lineage>
</organism>
<dbReference type="CDD" id="cd12148">
    <property type="entry name" value="fungal_TF_MHR"/>
    <property type="match status" value="1"/>
</dbReference>
<feature type="domain" description="Zn(2)-C6 fungal-type" evidence="5">
    <location>
        <begin position="25"/>
        <end position="56"/>
    </location>
</feature>
<dbReference type="InterPro" id="IPR007219">
    <property type="entry name" value="XnlR_reg_dom"/>
</dbReference>
<dbReference type="PROSITE" id="PS50048">
    <property type="entry name" value="ZN2_CY6_FUNGAL_2"/>
    <property type="match status" value="1"/>
</dbReference>
<evidence type="ECO:0000313" key="6">
    <source>
        <dbReference type="EMBL" id="KZZ96479.1"/>
    </source>
</evidence>
<accession>A0A168CE43</accession>
<name>A0A168CE43_9HYPO</name>
<dbReference type="STRING" id="1081109.A0A168CE43"/>
<evidence type="ECO:0000256" key="3">
    <source>
        <dbReference type="ARBA" id="ARBA00023242"/>
    </source>
</evidence>
<proteinExistence type="predicted"/>
<comment type="caution">
    <text evidence="6">The sequence shown here is derived from an EMBL/GenBank/DDBJ whole genome shotgun (WGS) entry which is preliminary data.</text>
</comment>
<feature type="compositionally biased region" description="Low complexity" evidence="4">
    <location>
        <begin position="641"/>
        <end position="657"/>
    </location>
</feature>
<dbReference type="PANTHER" id="PTHR31001">
    <property type="entry name" value="UNCHARACTERIZED TRANSCRIPTIONAL REGULATORY PROTEIN"/>
    <property type="match status" value="1"/>
</dbReference>
<dbReference type="PROSITE" id="PS00463">
    <property type="entry name" value="ZN2_CY6_FUNGAL_1"/>
    <property type="match status" value="1"/>
</dbReference>
<reference evidence="6 7" key="1">
    <citation type="journal article" date="2016" name="Genome Biol. Evol.">
        <title>Divergent and convergent evolution of fungal pathogenicity.</title>
        <authorList>
            <person name="Shang Y."/>
            <person name="Xiao G."/>
            <person name="Zheng P."/>
            <person name="Cen K."/>
            <person name="Zhan S."/>
            <person name="Wang C."/>
        </authorList>
    </citation>
    <scope>NUCLEOTIDE SEQUENCE [LARGE SCALE GENOMIC DNA]</scope>
    <source>
        <strain evidence="6 7">RCEF 2490</strain>
    </source>
</reference>
<dbReference type="AlphaFoldDB" id="A0A168CE43"/>
<evidence type="ECO:0000313" key="7">
    <source>
        <dbReference type="Proteomes" id="UP000078544"/>
    </source>
</evidence>
<keyword evidence="7" id="KW-1185">Reference proteome</keyword>
<gene>
    <name evidence="6" type="ORF">AAL_03708</name>
</gene>
<protein>
    <submittedName>
        <fullName evidence="6">Transcription factor</fullName>
    </submittedName>
</protein>
<feature type="compositionally biased region" description="Low complexity" evidence="4">
    <location>
        <begin position="717"/>
        <end position="735"/>
    </location>
</feature>
<dbReference type="GO" id="GO:0003677">
    <property type="term" value="F:DNA binding"/>
    <property type="evidence" value="ECO:0007669"/>
    <property type="project" value="InterPro"/>
</dbReference>
<evidence type="ECO:0000259" key="5">
    <source>
        <dbReference type="PROSITE" id="PS50048"/>
    </source>
</evidence>
<keyword evidence="2" id="KW-0479">Metal-binding</keyword>
<dbReference type="GO" id="GO:0006351">
    <property type="term" value="P:DNA-templated transcription"/>
    <property type="evidence" value="ECO:0007669"/>
    <property type="project" value="InterPro"/>
</dbReference>
<dbReference type="InterPro" id="IPR050613">
    <property type="entry name" value="Sec_Metabolite_Reg"/>
</dbReference>
<dbReference type="SUPFAM" id="SSF57701">
    <property type="entry name" value="Zn2/Cys6 DNA-binding domain"/>
    <property type="match status" value="1"/>
</dbReference>
<dbReference type="PANTHER" id="PTHR31001:SF49">
    <property type="entry name" value="ZN(II)2CYS6 TRANSCRIPTION FACTOR (EUROFUNG)"/>
    <property type="match status" value="1"/>
</dbReference>
<dbReference type="EMBL" id="AZGY01000007">
    <property type="protein sequence ID" value="KZZ96479.1"/>
    <property type="molecule type" value="Genomic_DNA"/>
</dbReference>
<dbReference type="CDD" id="cd00067">
    <property type="entry name" value="GAL4"/>
    <property type="match status" value="1"/>
</dbReference>
<feature type="region of interest" description="Disordered" evidence="4">
    <location>
        <begin position="630"/>
        <end position="673"/>
    </location>
</feature>
<dbReference type="SMART" id="SM00906">
    <property type="entry name" value="Fungal_trans"/>
    <property type="match status" value="1"/>
</dbReference>
<dbReference type="Gene3D" id="4.10.240.10">
    <property type="entry name" value="Zn(2)-C6 fungal-type DNA-binding domain"/>
    <property type="match status" value="1"/>
</dbReference>
<dbReference type="InterPro" id="IPR036864">
    <property type="entry name" value="Zn2-C6_fun-type_DNA-bd_sf"/>
</dbReference>
<evidence type="ECO:0000256" key="4">
    <source>
        <dbReference type="SAM" id="MobiDB-lite"/>
    </source>
</evidence>
<comment type="subcellular location">
    <subcellularLocation>
        <location evidence="1">Nucleus</location>
    </subcellularLocation>
</comment>
<dbReference type="GO" id="GO:0005634">
    <property type="term" value="C:nucleus"/>
    <property type="evidence" value="ECO:0007669"/>
    <property type="project" value="UniProtKB-SubCell"/>
</dbReference>
<dbReference type="InterPro" id="IPR001138">
    <property type="entry name" value="Zn2Cys6_DnaBD"/>
</dbReference>
<dbReference type="SMART" id="SM00066">
    <property type="entry name" value="GAL4"/>
    <property type="match status" value="1"/>
</dbReference>
<dbReference type="Pfam" id="PF04082">
    <property type="entry name" value="Fungal_trans"/>
    <property type="match status" value="1"/>
</dbReference>
<evidence type="ECO:0000256" key="1">
    <source>
        <dbReference type="ARBA" id="ARBA00004123"/>
    </source>
</evidence>
<dbReference type="OrthoDB" id="76105at2759"/>
<feature type="region of interest" description="Disordered" evidence="4">
    <location>
        <begin position="372"/>
        <end position="391"/>
    </location>
</feature>
<dbReference type="Pfam" id="PF00172">
    <property type="entry name" value="Zn_clus"/>
    <property type="match status" value="1"/>
</dbReference>
<dbReference type="GO" id="GO:0008270">
    <property type="term" value="F:zinc ion binding"/>
    <property type="evidence" value="ECO:0007669"/>
    <property type="project" value="InterPro"/>
</dbReference>
<evidence type="ECO:0000256" key="2">
    <source>
        <dbReference type="ARBA" id="ARBA00022723"/>
    </source>
</evidence>
<dbReference type="Proteomes" id="UP000078544">
    <property type="component" value="Unassembled WGS sequence"/>
</dbReference>
<dbReference type="GO" id="GO:0000981">
    <property type="term" value="F:DNA-binding transcription factor activity, RNA polymerase II-specific"/>
    <property type="evidence" value="ECO:0007669"/>
    <property type="project" value="InterPro"/>
</dbReference>
<keyword evidence="3" id="KW-0539">Nucleus</keyword>